<evidence type="ECO:0000313" key="2">
    <source>
        <dbReference type="EMBL" id="KAL0059733.1"/>
    </source>
</evidence>
<keyword evidence="3" id="KW-1185">Reference proteome</keyword>
<dbReference type="Proteomes" id="UP001437256">
    <property type="component" value="Unassembled WGS sequence"/>
</dbReference>
<dbReference type="SUPFAM" id="SSF81383">
    <property type="entry name" value="F-box domain"/>
    <property type="match status" value="1"/>
</dbReference>
<accession>A0ABR2ZG35</accession>
<gene>
    <name evidence="2" type="ORF">AAF712_013529</name>
</gene>
<sequence length="314" mass="36178">MHSDVPVPLELADAILKYCEKQTLLACSLVCKAWLPLCRPRIFKRVTFNMRRRDSRKRCRELVRMEAIAVYIRSLSLSLSLLEDVEEDSDEETSDNKENDHTIQSLDIMMRDLSQLKGSLKSLQALTITSNEFEFEDCLLCDESLVDFLKPLRRYPIVPRLLSIFADIVDLSLVLESEDLESVLTFICSFPQLRVLRTNTYHFATYRQQLPLPTCVLPLTLRSFHLEANDGDGESTPDFYHWVSTHPLRQIVLFSITNFYDQSDRFSPSLEPYMTGLCSETKSLHLSFDLQEIDIQASSGEKLTAQAHNYIHSN</sequence>
<organism evidence="2 3">
    <name type="scientific">Marasmius tenuissimus</name>
    <dbReference type="NCBI Taxonomy" id="585030"/>
    <lineage>
        <taxon>Eukaryota</taxon>
        <taxon>Fungi</taxon>
        <taxon>Dikarya</taxon>
        <taxon>Basidiomycota</taxon>
        <taxon>Agaricomycotina</taxon>
        <taxon>Agaricomycetes</taxon>
        <taxon>Agaricomycetidae</taxon>
        <taxon>Agaricales</taxon>
        <taxon>Marasmiineae</taxon>
        <taxon>Marasmiaceae</taxon>
        <taxon>Marasmius</taxon>
    </lineage>
</organism>
<proteinExistence type="predicted"/>
<reference evidence="2 3" key="1">
    <citation type="submission" date="2024-05" db="EMBL/GenBank/DDBJ databases">
        <title>A draft genome resource for the thread blight pathogen Marasmius tenuissimus strain MS-2.</title>
        <authorList>
            <person name="Yulfo-Soto G.E."/>
            <person name="Baruah I.K."/>
            <person name="Amoako-Attah I."/>
            <person name="Bukari Y."/>
            <person name="Meinhardt L.W."/>
            <person name="Bailey B.A."/>
            <person name="Cohen S.P."/>
        </authorList>
    </citation>
    <scope>NUCLEOTIDE SEQUENCE [LARGE SCALE GENOMIC DNA]</scope>
    <source>
        <strain evidence="2 3">MS-2</strain>
    </source>
</reference>
<dbReference type="InterPro" id="IPR036047">
    <property type="entry name" value="F-box-like_dom_sf"/>
</dbReference>
<name>A0ABR2ZG35_9AGAR</name>
<evidence type="ECO:0000313" key="3">
    <source>
        <dbReference type="Proteomes" id="UP001437256"/>
    </source>
</evidence>
<dbReference type="Pfam" id="PF12937">
    <property type="entry name" value="F-box-like"/>
    <property type="match status" value="1"/>
</dbReference>
<feature type="domain" description="F-box" evidence="1">
    <location>
        <begin position="8"/>
        <end position="48"/>
    </location>
</feature>
<protein>
    <recommendedName>
        <fullName evidence="1">F-box domain-containing protein</fullName>
    </recommendedName>
</protein>
<evidence type="ECO:0000259" key="1">
    <source>
        <dbReference type="Pfam" id="PF12937"/>
    </source>
</evidence>
<dbReference type="EMBL" id="JBBXMP010000210">
    <property type="protein sequence ID" value="KAL0059733.1"/>
    <property type="molecule type" value="Genomic_DNA"/>
</dbReference>
<comment type="caution">
    <text evidence="2">The sequence shown here is derived from an EMBL/GenBank/DDBJ whole genome shotgun (WGS) entry which is preliminary data.</text>
</comment>
<dbReference type="InterPro" id="IPR001810">
    <property type="entry name" value="F-box_dom"/>
</dbReference>